<accession>A0A937CU62</accession>
<evidence type="ECO:0000256" key="1">
    <source>
        <dbReference type="SAM" id="Phobius"/>
    </source>
</evidence>
<feature type="transmembrane region" description="Helical" evidence="1">
    <location>
        <begin position="39"/>
        <end position="60"/>
    </location>
</feature>
<feature type="transmembrane region" description="Helical" evidence="1">
    <location>
        <begin position="66"/>
        <end position="83"/>
    </location>
</feature>
<dbReference type="Proteomes" id="UP000599109">
    <property type="component" value="Unassembled WGS sequence"/>
</dbReference>
<dbReference type="EMBL" id="JAEQNE010000003">
    <property type="protein sequence ID" value="MBL0392358.1"/>
    <property type="molecule type" value="Genomic_DNA"/>
</dbReference>
<comment type="caution">
    <text evidence="2">The sequence shown here is derived from an EMBL/GenBank/DDBJ whole genome shotgun (WGS) entry which is preliminary data.</text>
</comment>
<keyword evidence="1" id="KW-1133">Transmembrane helix</keyword>
<keyword evidence="1" id="KW-0812">Transmembrane</keyword>
<keyword evidence="1" id="KW-0472">Membrane</keyword>
<evidence type="ECO:0000313" key="2">
    <source>
        <dbReference type="EMBL" id="MBL0392358.1"/>
    </source>
</evidence>
<evidence type="ECO:0000313" key="3">
    <source>
        <dbReference type="Proteomes" id="UP000599109"/>
    </source>
</evidence>
<feature type="transmembrane region" description="Helical" evidence="1">
    <location>
        <begin position="95"/>
        <end position="113"/>
    </location>
</feature>
<organism evidence="2 3">
    <name type="scientific">Ramlibacter monticola</name>
    <dbReference type="NCBI Taxonomy" id="1926872"/>
    <lineage>
        <taxon>Bacteria</taxon>
        <taxon>Pseudomonadati</taxon>
        <taxon>Pseudomonadota</taxon>
        <taxon>Betaproteobacteria</taxon>
        <taxon>Burkholderiales</taxon>
        <taxon>Comamonadaceae</taxon>
        <taxon>Ramlibacter</taxon>
    </lineage>
</organism>
<proteinExistence type="predicted"/>
<reference evidence="2 3" key="1">
    <citation type="journal article" date="2017" name="Int. J. Syst. Evol. Microbiol.">
        <title>Ramlibacter monticola sp. nov., isolated from forest soil.</title>
        <authorList>
            <person name="Chaudhary D.K."/>
            <person name="Kim J."/>
        </authorList>
    </citation>
    <scope>NUCLEOTIDE SEQUENCE [LARGE SCALE GENOMIC DNA]</scope>
    <source>
        <strain evidence="2 3">KACC 19175</strain>
    </source>
</reference>
<sequence>MPSALPLFTLFHVMLSILGIVAGLVVVGGLMAGVRFDRWVAVFLGATLLTNATGFGFPFAQLLPSHMVAILSLAVLPFAFIALYSKHLEGRWRQVFVVVSVLVLYLNVFVLMAQLLQKVPLLAVLTPAPDTPAFALTQLLVLALFVGMGRACLQGFRAQGTAATRSPVGVARPFA</sequence>
<feature type="transmembrane region" description="Helical" evidence="1">
    <location>
        <begin position="133"/>
        <end position="153"/>
    </location>
</feature>
<name>A0A937CU62_9BURK</name>
<gene>
    <name evidence="2" type="ORF">JJ685_14560</name>
</gene>
<keyword evidence="3" id="KW-1185">Reference proteome</keyword>
<feature type="transmembrane region" description="Helical" evidence="1">
    <location>
        <begin position="6"/>
        <end position="27"/>
    </location>
</feature>
<dbReference type="AlphaFoldDB" id="A0A937CU62"/>
<protein>
    <submittedName>
        <fullName evidence="2">Uncharacterized protein</fullName>
    </submittedName>
</protein>
<dbReference type="RefSeq" id="WP_201674989.1">
    <property type="nucleotide sequence ID" value="NZ_JAEQNE010000003.1"/>
</dbReference>